<gene>
    <name evidence="1" type="ORF">LCDPAC01_00730</name>
</gene>
<proteinExistence type="predicted"/>
<evidence type="ECO:0000313" key="1">
    <source>
        <dbReference type="EMBL" id="QBK84592.1"/>
    </source>
</evidence>
<organism evidence="1">
    <name type="scientific">Pithovirus LCDPAC01</name>
    <dbReference type="NCBI Taxonomy" id="2506600"/>
    <lineage>
        <taxon>Viruses</taxon>
        <taxon>Pithoviruses</taxon>
    </lineage>
</organism>
<accession>A0A481YP59</accession>
<name>A0A481YP59_9VIRU</name>
<sequence>MAYKMNQFTFTVNEEKIKVPRSLISKHSEFVRAILSEDITEIQLPFESIPLVSAIKYVISRLAIGVLRISRATPIERIRDILHVSSWLGIRDFVDQIDRLLKLIIPKGDDIPVYFEIFEKYFRQSKYGLRNVILSIHKGEKVDEKTRSRIDRVLERSPESPVAVSYKKYGSIIRVNQEMPTYLIIERYRPYLELMNIGGRHEVIRAYMVDFDCKGATITFNTYLPVSETEIYPFTTHNRDSDVYRLFVKNYPNNFEFENRIPQILDPSEISETALKRSEIIKFPPRSPFVYLKGNIQYPYVGYKKSTLSKIHYPYLFQNIQDVDEHTPKGLEFWNV</sequence>
<reference evidence="1" key="1">
    <citation type="journal article" date="2019" name="MBio">
        <title>Virus Genomes from Deep Sea Sediments Expand the Ocean Megavirome and Support Independent Origins of Viral Gigantism.</title>
        <authorList>
            <person name="Backstrom D."/>
            <person name="Yutin N."/>
            <person name="Jorgensen S.L."/>
            <person name="Dharamshi J."/>
            <person name="Homa F."/>
            <person name="Zaremba-Niedwiedzka K."/>
            <person name="Spang A."/>
            <person name="Wolf Y.I."/>
            <person name="Koonin E.V."/>
            <person name="Ettema T.J."/>
        </authorList>
    </citation>
    <scope>NUCLEOTIDE SEQUENCE</scope>
</reference>
<protein>
    <submittedName>
        <fullName evidence="1">Uncharacterized protein</fullName>
    </submittedName>
</protein>
<dbReference type="EMBL" id="MK500280">
    <property type="protein sequence ID" value="QBK84592.1"/>
    <property type="molecule type" value="Genomic_DNA"/>
</dbReference>